<evidence type="ECO:0008006" key="5">
    <source>
        <dbReference type="Google" id="ProtNLM"/>
    </source>
</evidence>
<dbReference type="Gene3D" id="3.30.70.60">
    <property type="match status" value="1"/>
</dbReference>
<dbReference type="GO" id="GO:0043107">
    <property type="term" value="P:type IV pilus-dependent motility"/>
    <property type="evidence" value="ECO:0007669"/>
    <property type="project" value="InterPro"/>
</dbReference>
<evidence type="ECO:0000313" key="4">
    <source>
        <dbReference type="Proteomes" id="UP000033910"/>
    </source>
</evidence>
<dbReference type="EMBL" id="LCGF01000016">
    <property type="protein sequence ID" value="KKT11299.1"/>
    <property type="molecule type" value="Genomic_DNA"/>
</dbReference>
<proteinExistence type="predicted"/>
<evidence type="ECO:0000313" key="3">
    <source>
        <dbReference type="EMBL" id="KKT11299.1"/>
    </source>
</evidence>
<name>A0A0G1HKB2_UNCKA</name>
<feature type="region of interest" description="Disordered" evidence="1">
    <location>
        <begin position="252"/>
        <end position="279"/>
    </location>
</feature>
<reference evidence="3 4" key="1">
    <citation type="journal article" date="2015" name="Nature">
        <title>rRNA introns, odd ribosomes, and small enigmatic genomes across a large radiation of phyla.</title>
        <authorList>
            <person name="Brown C.T."/>
            <person name="Hug L.A."/>
            <person name="Thomas B.C."/>
            <person name="Sharon I."/>
            <person name="Castelle C.J."/>
            <person name="Singh A."/>
            <person name="Wilkins M.J."/>
            <person name="Williams K.H."/>
            <person name="Banfield J.F."/>
        </authorList>
    </citation>
    <scope>NUCLEOTIDE SEQUENCE [LARGE SCALE GENOMIC DNA]</scope>
</reference>
<accession>A0A0G1HKB2</accession>
<organism evidence="3 4">
    <name type="scientific">candidate division WWE3 bacterium GW2011_GWB2_43_22</name>
    <dbReference type="NCBI Taxonomy" id="1619118"/>
    <lineage>
        <taxon>Bacteria</taxon>
        <taxon>Katanobacteria</taxon>
    </lineage>
</organism>
<evidence type="ECO:0000256" key="1">
    <source>
        <dbReference type="SAM" id="MobiDB-lite"/>
    </source>
</evidence>
<dbReference type="AlphaFoldDB" id="A0A0G1HKB2"/>
<dbReference type="GO" id="GO:0043683">
    <property type="term" value="P:type IV pilus assembly"/>
    <property type="evidence" value="ECO:0007669"/>
    <property type="project" value="InterPro"/>
</dbReference>
<gene>
    <name evidence="3" type="ORF">UV89_C0016G0009</name>
</gene>
<dbReference type="Pfam" id="PF04350">
    <property type="entry name" value="PilO"/>
    <property type="match status" value="1"/>
</dbReference>
<dbReference type="Proteomes" id="UP000033910">
    <property type="component" value="Unassembled WGS sequence"/>
</dbReference>
<evidence type="ECO:0000256" key="2">
    <source>
        <dbReference type="SAM" id="Phobius"/>
    </source>
</evidence>
<keyword evidence="2" id="KW-0472">Membrane</keyword>
<dbReference type="InterPro" id="IPR014717">
    <property type="entry name" value="Transl_elong_EF1B/ribsomal_bS6"/>
</dbReference>
<protein>
    <recommendedName>
        <fullName evidence="5">Type IV pilus assembly protein PilO</fullName>
    </recommendedName>
</protein>
<feature type="transmembrane region" description="Helical" evidence="2">
    <location>
        <begin position="21"/>
        <end position="43"/>
    </location>
</feature>
<keyword evidence="2" id="KW-1133">Transmembrane helix</keyword>
<sequence>MNEENIENKIKEINISAIKDIIVDFVFPIIGLAVTALLFFIYIKPTYTKINDLKAQLTSQTAVLEVLNTKAAALSKMKDFNTVLEENADLVEKLYVSESNVPQLLDQIHQITTNAGMSVDRLNYSYSGATGAAADAISDQRKEDISGVVNVAATVTGTYEQMVVFMQEIERSARIAYVTTFRFGVDSGTEQTGLINVNVNVDSPYMYVQSVAVTDDPITLDITSPAFVAFMNSIKDYKYYEFLNPEIAESEVVETPAEETTEQTSAEEPAGTPETPFDL</sequence>
<keyword evidence="2" id="KW-0812">Transmembrane</keyword>
<comment type="caution">
    <text evidence="3">The sequence shown here is derived from an EMBL/GenBank/DDBJ whole genome shotgun (WGS) entry which is preliminary data.</text>
</comment>
<feature type="compositionally biased region" description="Acidic residues" evidence="1">
    <location>
        <begin position="252"/>
        <end position="261"/>
    </location>
</feature>
<dbReference type="InterPro" id="IPR007445">
    <property type="entry name" value="PilO"/>
</dbReference>